<reference evidence="8 9" key="1">
    <citation type="submission" date="2019-03" db="EMBL/GenBank/DDBJ databases">
        <title>Genomic Encyclopedia of Type Strains, Phase IV (KMG-IV): sequencing the most valuable type-strain genomes for metagenomic binning, comparative biology and taxonomic classification.</title>
        <authorList>
            <person name="Goeker M."/>
        </authorList>
    </citation>
    <scope>NUCLEOTIDE SEQUENCE [LARGE SCALE GENOMIC DNA]</scope>
    <source>
        <strain evidence="8 9">DSM 46770</strain>
    </source>
</reference>
<dbReference type="GO" id="GO:0005576">
    <property type="term" value="C:extracellular region"/>
    <property type="evidence" value="ECO:0007669"/>
    <property type="project" value="UniProtKB-SubCell"/>
</dbReference>
<comment type="caution">
    <text evidence="8">The sequence shown here is derived from an EMBL/GenBank/DDBJ whole genome shotgun (WGS) entry which is preliminary data.</text>
</comment>
<dbReference type="EMBL" id="SNYN01000007">
    <property type="protein sequence ID" value="TDQ52313.1"/>
    <property type="molecule type" value="Genomic_DNA"/>
</dbReference>
<dbReference type="OrthoDB" id="3427327at2"/>
<dbReference type="GO" id="GO:0004867">
    <property type="term" value="F:serine-type endopeptidase inhibitor activity"/>
    <property type="evidence" value="ECO:0007669"/>
    <property type="project" value="UniProtKB-KW"/>
</dbReference>
<feature type="domain" description="Subtilisin inhibitor" evidence="7">
    <location>
        <begin position="76"/>
        <end position="131"/>
    </location>
</feature>
<evidence type="ECO:0000313" key="9">
    <source>
        <dbReference type="Proteomes" id="UP000295281"/>
    </source>
</evidence>
<comment type="similarity">
    <text evidence="2">Belongs to the protease inhibitor I16 (SSI) family.</text>
</comment>
<evidence type="ECO:0000256" key="3">
    <source>
        <dbReference type="ARBA" id="ARBA00022525"/>
    </source>
</evidence>
<organism evidence="8 9">
    <name type="scientific">Actinorugispora endophytica</name>
    <dbReference type="NCBI Taxonomy" id="1605990"/>
    <lineage>
        <taxon>Bacteria</taxon>
        <taxon>Bacillati</taxon>
        <taxon>Actinomycetota</taxon>
        <taxon>Actinomycetes</taxon>
        <taxon>Streptosporangiales</taxon>
        <taxon>Nocardiopsidaceae</taxon>
        <taxon>Actinorugispora</taxon>
    </lineage>
</organism>
<gene>
    <name evidence="8" type="ORF">EV190_107145</name>
</gene>
<dbReference type="InterPro" id="IPR023549">
    <property type="entry name" value="Subtilisin_inhibitor"/>
</dbReference>
<keyword evidence="5" id="KW-0722">Serine protease inhibitor</keyword>
<dbReference type="SUPFAM" id="SSF55399">
    <property type="entry name" value="Subtilisin inhibitor"/>
    <property type="match status" value="1"/>
</dbReference>
<protein>
    <submittedName>
        <fullName evidence="8">Subtilisin inhibitor-like</fullName>
    </submittedName>
</protein>
<dbReference type="Gene3D" id="3.30.350.10">
    <property type="entry name" value="Subtilisin inhibitor-like"/>
    <property type="match status" value="1"/>
</dbReference>
<dbReference type="InterPro" id="IPR036819">
    <property type="entry name" value="Subtilisin_inhibitor-like_sf"/>
</dbReference>
<dbReference type="AlphaFoldDB" id="A0A4R6V7N6"/>
<evidence type="ECO:0000256" key="5">
    <source>
        <dbReference type="ARBA" id="ARBA00022900"/>
    </source>
</evidence>
<evidence type="ECO:0000256" key="4">
    <source>
        <dbReference type="ARBA" id="ARBA00022690"/>
    </source>
</evidence>
<keyword evidence="6" id="KW-1015">Disulfide bond</keyword>
<sequence length="159" mass="16376">MRNHIPTTALVRLTLLAAMGLLIAGCGGGTTGGDVEERPSSPATGDGARTELTIERAVDSESDTPTGLEGFSPGTWTLACSPAGGDHPAPEAACAALEEAGDEPFAPVPDDQACTMVYGGPEVVTITGHIDQTEVNAEFNRSNGCEINRWESLSPVLNP</sequence>
<evidence type="ECO:0000313" key="8">
    <source>
        <dbReference type="EMBL" id="TDQ52313.1"/>
    </source>
</evidence>
<proteinExistence type="inferred from homology"/>
<name>A0A4R6V7N6_9ACTN</name>
<keyword evidence="9" id="KW-1185">Reference proteome</keyword>
<evidence type="ECO:0000259" key="7">
    <source>
        <dbReference type="Pfam" id="PF00720"/>
    </source>
</evidence>
<comment type="subcellular location">
    <subcellularLocation>
        <location evidence="1">Secreted</location>
    </subcellularLocation>
</comment>
<dbReference type="InterPro" id="IPR020054">
    <property type="entry name" value="Prot_inh_SSI_I16_CS"/>
</dbReference>
<evidence type="ECO:0000256" key="6">
    <source>
        <dbReference type="ARBA" id="ARBA00023157"/>
    </source>
</evidence>
<keyword evidence="4" id="KW-0646">Protease inhibitor</keyword>
<dbReference type="RefSeq" id="WP_133741651.1">
    <property type="nucleotide sequence ID" value="NZ_SNYN01000007.1"/>
</dbReference>
<dbReference type="Pfam" id="PF00720">
    <property type="entry name" value="SSI"/>
    <property type="match status" value="1"/>
</dbReference>
<dbReference type="Proteomes" id="UP000295281">
    <property type="component" value="Unassembled WGS sequence"/>
</dbReference>
<keyword evidence="3" id="KW-0964">Secreted</keyword>
<evidence type="ECO:0000256" key="1">
    <source>
        <dbReference type="ARBA" id="ARBA00004613"/>
    </source>
</evidence>
<evidence type="ECO:0000256" key="2">
    <source>
        <dbReference type="ARBA" id="ARBA00010472"/>
    </source>
</evidence>
<dbReference type="PROSITE" id="PS51257">
    <property type="entry name" value="PROKAR_LIPOPROTEIN"/>
    <property type="match status" value="1"/>
</dbReference>
<accession>A0A4R6V7N6</accession>
<dbReference type="PROSITE" id="PS00999">
    <property type="entry name" value="SSI"/>
    <property type="match status" value="1"/>
</dbReference>